<organism evidence="2 3">
    <name type="scientific">Aquipuribacter nitratireducens</name>
    <dbReference type="NCBI Taxonomy" id="650104"/>
    <lineage>
        <taxon>Bacteria</taxon>
        <taxon>Bacillati</taxon>
        <taxon>Actinomycetota</taxon>
        <taxon>Actinomycetes</taxon>
        <taxon>Micrococcales</taxon>
        <taxon>Intrasporangiaceae</taxon>
        <taxon>Aquipuribacter</taxon>
    </lineage>
</organism>
<accession>A0ABW0GHU5</accession>
<evidence type="ECO:0000313" key="2">
    <source>
        <dbReference type="EMBL" id="MFC5379512.1"/>
    </source>
</evidence>
<keyword evidence="3" id="KW-1185">Reference proteome</keyword>
<sequence>MSGWVVLGGSGFVGAAVLAAARAAGHDARALPAPRLVAPVGSAPQDLLALARGPAATLAPQVAGADVVVNAAGLATPGAPASPELTGADALLPGVVVLAAGAAGVPRVVHLSSAAVQGERAVLDASDVLDPRTPYARAKADGERVVALARAHVASRVVLARATSVQGTGRGTTEQLARLARSPLSSVAGAGDDPVPVTSAEGLGRWVVGLATADDPPAVALQPGEGWTTASLLRHLGGREPHHLPVPLARALVRVGYATSRLLGGRGRAAVRRVELVWFGQRQV</sequence>
<dbReference type="RefSeq" id="WP_340266230.1">
    <property type="nucleotide sequence ID" value="NZ_JBBEOG010000001.1"/>
</dbReference>
<dbReference type="Pfam" id="PF01370">
    <property type="entry name" value="Epimerase"/>
    <property type="match status" value="1"/>
</dbReference>
<reference evidence="3" key="1">
    <citation type="journal article" date="2019" name="Int. J. Syst. Evol. Microbiol.">
        <title>The Global Catalogue of Microorganisms (GCM) 10K type strain sequencing project: providing services to taxonomists for standard genome sequencing and annotation.</title>
        <authorList>
            <consortium name="The Broad Institute Genomics Platform"/>
            <consortium name="The Broad Institute Genome Sequencing Center for Infectious Disease"/>
            <person name="Wu L."/>
            <person name="Ma J."/>
        </authorList>
    </citation>
    <scope>NUCLEOTIDE SEQUENCE [LARGE SCALE GENOMIC DNA]</scope>
    <source>
        <strain evidence="3">CCUG 43114</strain>
    </source>
</reference>
<protein>
    <submittedName>
        <fullName evidence="2">NAD-dependent epimerase/dehydratase family protein</fullName>
    </submittedName>
</protein>
<comment type="caution">
    <text evidence="2">The sequence shown here is derived from an EMBL/GenBank/DDBJ whole genome shotgun (WGS) entry which is preliminary data.</text>
</comment>
<dbReference type="PANTHER" id="PTHR48079:SF6">
    <property type="entry name" value="NAD(P)-BINDING DOMAIN-CONTAINING PROTEIN-RELATED"/>
    <property type="match status" value="1"/>
</dbReference>
<dbReference type="InterPro" id="IPR001509">
    <property type="entry name" value="Epimerase_deHydtase"/>
</dbReference>
<feature type="domain" description="NAD-dependent epimerase/dehydratase" evidence="1">
    <location>
        <begin position="5"/>
        <end position="178"/>
    </location>
</feature>
<dbReference type="PANTHER" id="PTHR48079">
    <property type="entry name" value="PROTEIN YEEZ"/>
    <property type="match status" value="1"/>
</dbReference>
<dbReference type="Proteomes" id="UP001596122">
    <property type="component" value="Unassembled WGS sequence"/>
</dbReference>
<dbReference type="SUPFAM" id="SSF51735">
    <property type="entry name" value="NAD(P)-binding Rossmann-fold domains"/>
    <property type="match status" value="1"/>
</dbReference>
<evidence type="ECO:0000259" key="1">
    <source>
        <dbReference type="Pfam" id="PF01370"/>
    </source>
</evidence>
<name>A0ABW0GHU5_9MICO</name>
<dbReference type="EMBL" id="JBHSLD010000001">
    <property type="protein sequence ID" value="MFC5379512.1"/>
    <property type="molecule type" value="Genomic_DNA"/>
</dbReference>
<proteinExistence type="predicted"/>
<dbReference type="Gene3D" id="3.40.50.720">
    <property type="entry name" value="NAD(P)-binding Rossmann-like Domain"/>
    <property type="match status" value="1"/>
</dbReference>
<gene>
    <name evidence="2" type="ORF">ACFPJ6_01780</name>
</gene>
<dbReference type="InterPro" id="IPR051783">
    <property type="entry name" value="NAD(P)-dependent_oxidoreduct"/>
</dbReference>
<evidence type="ECO:0000313" key="3">
    <source>
        <dbReference type="Proteomes" id="UP001596122"/>
    </source>
</evidence>
<dbReference type="InterPro" id="IPR036291">
    <property type="entry name" value="NAD(P)-bd_dom_sf"/>
</dbReference>